<dbReference type="PANTHER" id="PTHR48048">
    <property type="entry name" value="GLYCOSYLTRANSFERASE"/>
    <property type="match status" value="1"/>
</dbReference>
<evidence type="ECO:0000313" key="4">
    <source>
        <dbReference type="Proteomes" id="UP000813462"/>
    </source>
</evidence>
<dbReference type="PANTHER" id="PTHR48048:SF45">
    <property type="entry name" value="GLYCOSYLTRANSFERASE"/>
    <property type="match status" value="1"/>
</dbReference>
<sequence>MKKAELVFIAYPGSGCIVSTVGIAKYLLTQHEHLFATVLVMKLPFHSTYDVVTYTQSLSSSSSSISKRINFIDLPQENTYADSIAADFLRQFLEDQKLHVKNAVATLMDSRRSTCSDDSPRLTGFVVDVLCTTMIDVADEFGIPSYLHDEENVDPTQFKNDPTAELVVPGFLNRVPARVLPGVMLDKDLAPTMMGYARKIRGSKGIMVNTFMELESCAIRSLSDDDTKFPPVYPVGPILNLNAHPNILGSDITKWLDDQPPSSVVFLCFGTIGSFSRDQVKEIAIALENSGHSIVSAKEIELGIKRVMEVDSDTRKRVKEMSEKSRRALMDGGSSYCSLNDFIKTLMDGLP</sequence>
<evidence type="ECO:0000256" key="1">
    <source>
        <dbReference type="ARBA" id="ARBA00009995"/>
    </source>
</evidence>
<keyword evidence="2" id="KW-0328">Glycosyltransferase</keyword>
<dbReference type="InterPro" id="IPR050481">
    <property type="entry name" value="UDP-glycosyltransf_plant"/>
</dbReference>
<organism evidence="3 4">
    <name type="scientific">Ziziphus jujuba var. spinosa</name>
    <dbReference type="NCBI Taxonomy" id="714518"/>
    <lineage>
        <taxon>Eukaryota</taxon>
        <taxon>Viridiplantae</taxon>
        <taxon>Streptophyta</taxon>
        <taxon>Embryophyta</taxon>
        <taxon>Tracheophyta</taxon>
        <taxon>Spermatophyta</taxon>
        <taxon>Magnoliopsida</taxon>
        <taxon>eudicotyledons</taxon>
        <taxon>Gunneridae</taxon>
        <taxon>Pentapetalae</taxon>
        <taxon>rosids</taxon>
        <taxon>fabids</taxon>
        <taxon>Rosales</taxon>
        <taxon>Rhamnaceae</taxon>
        <taxon>Paliureae</taxon>
        <taxon>Ziziphus</taxon>
    </lineage>
</organism>
<dbReference type="Proteomes" id="UP000813462">
    <property type="component" value="Unassembled WGS sequence"/>
</dbReference>
<protein>
    <submittedName>
        <fullName evidence="3">Uncharacterized protein</fullName>
    </submittedName>
</protein>
<dbReference type="Gene3D" id="3.40.50.2000">
    <property type="entry name" value="Glycogen Phosphorylase B"/>
    <property type="match status" value="4"/>
</dbReference>
<dbReference type="GO" id="GO:0035251">
    <property type="term" value="F:UDP-glucosyltransferase activity"/>
    <property type="evidence" value="ECO:0007669"/>
    <property type="project" value="InterPro"/>
</dbReference>
<dbReference type="SUPFAM" id="SSF53756">
    <property type="entry name" value="UDP-Glycosyltransferase/glycogen phosphorylase"/>
    <property type="match status" value="1"/>
</dbReference>
<comment type="similarity">
    <text evidence="1">Belongs to the UDP-glycosyltransferase family.</text>
</comment>
<accession>A0A978VKK7</accession>
<evidence type="ECO:0000313" key="3">
    <source>
        <dbReference type="EMBL" id="KAH7533626.1"/>
    </source>
</evidence>
<proteinExistence type="inferred from homology"/>
<dbReference type="EMBL" id="JAEACU010000004">
    <property type="protein sequence ID" value="KAH7533626.1"/>
    <property type="molecule type" value="Genomic_DNA"/>
</dbReference>
<keyword evidence="2" id="KW-0808">Transferase</keyword>
<gene>
    <name evidence="3" type="ORF">FEM48_Zijuj04G0151600</name>
</gene>
<name>A0A978VKK7_ZIZJJ</name>
<evidence type="ECO:0000256" key="2">
    <source>
        <dbReference type="ARBA" id="ARBA00022676"/>
    </source>
</evidence>
<comment type="caution">
    <text evidence="3">The sequence shown here is derived from an EMBL/GenBank/DDBJ whole genome shotgun (WGS) entry which is preliminary data.</text>
</comment>
<dbReference type="AlphaFoldDB" id="A0A978VKK7"/>
<reference evidence="3" key="1">
    <citation type="journal article" date="2021" name="Front. Plant Sci.">
        <title>Chromosome-Scale Genome Assembly for Chinese Sour Jujube and Insights Into Its Genome Evolution and Domestication Signature.</title>
        <authorList>
            <person name="Shen L.-Y."/>
            <person name="Luo H."/>
            <person name="Wang X.-L."/>
            <person name="Wang X.-M."/>
            <person name="Qiu X.-J."/>
            <person name="Liu H."/>
            <person name="Zhou S.-S."/>
            <person name="Jia K.-H."/>
            <person name="Nie S."/>
            <person name="Bao Y.-T."/>
            <person name="Zhang R.-G."/>
            <person name="Yun Q.-Z."/>
            <person name="Chai Y.-H."/>
            <person name="Lu J.-Y."/>
            <person name="Li Y."/>
            <person name="Zhao S.-W."/>
            <person name="Mao J.-F."/>
            <person name="Jia S.-G."/>
            <person name="Mao Y.-M."/>
        </authorList>
    </citation>
    <scope>NUCLEOTIDE SEQUENCE</scope>
    <source>
        <strain evidence="3">AT0</strain>
        <tissue evidence="3">Leaf</tissue>
    </source>
</reference>